<feature type="compositionally biased region" description="Basic and acidic residues" evidence="1">
    <location>
        <begin position="17"/>
        <end position="26"/>
    </location>
</feature>
<dbReference type="SUPFAM" id="SSF52540">
    <property type="entry name" value="P-loop containing nucleoside triphosphate hydrolases"/>
    <property type="match status" value="1"/>
</dbReference>
<feature type="compositionally biased region" description="Basic and acidic residues" evidence="1">
    <location>
        <begin position="912"/>
        <end position="921"/>
    </location>
</feature>
<feature type="region of interest" description="Disordered" evidence="1">
    <location>
        <begin position="1"/>
        <end position="55"/>
    </location>
</feature>
<dbReference type="InterPro" id="IPR054289">
    <property type="entry name" value="DUF7025"/>
</dbReference>
<dbReference type="Gene3D" id="3.40.50.300">
    <property type="entry name" value="P-loop containing nucleotide triphosphate hydrolases"/>
    <property type="match status" value="1"/>
</dbReference>
<reference evidence="3" key="1">
    <citation type="journal article" date="2023" name="Mol. Phylogenet. Evol.">
        <title>Genome-scale phylogeny and comparative genomics of the fungal order Sordariales.</title>
        <authorList>
            <person name="Hensen N."/>
            <person name="Bonometti L."/>
            <person name="Westerberg I."/>
            <person name="Brannstrom I.O."/>
            <person name="Guillou S."/>
            <person name="Cros-Aarteil S."/>
            <person name="Calhoun S."/>
            <person name="Haridas S."/>
            <person name="Kuo A."/>
            <person name="Mondo S."/>
            <person name="Pangilinan J."/>
            <person name="Riley R."/>
            <person name="LaButti K."/>
            <person name="Andreopoulos B."/>
            <person name="Lipzen A."/>
            <person name="Chen C."/>
            <person name="Yan M."/>
            <person name="Daum C."/>
            <person name="Ng V."/>
            <person name="Clum A."/>
            <person name="Steindorff A."/>
            <person name="Ohm R.A."/>
            <person name="Martin F."/>
            <person name="Silar P."/>
            <person name="Natvig D.O."/>
            <person name="Lalanne C."/>
            <person name="Gautier V."/>
            <person name="Ament-Velasquez S.L."/>
            <person name="Kruys A."/>
            <person name="Hutchinson M.I."/>
            <person name="Powell A.J."/>
            <person name="Barry K."/>
            <person name="Miller A.N."/>
            <person name="Grigoriev I.V."/>
            <person name="Debuchy R."/>
            <person name="Gladieux P."/>
            <person name="Hiltunen Thoren M."/>
            <person name="Johannesson H."/>
        </authorList>
    </citation>
    <scope>NUCLEOTIDE SEQUENCE</scope>
    <source>
        <strain evidence="3">CBS 958.72</strain>
    </source>
</reference>
<dbReference type="Pfam" id="PF23232">
    <property type="entry name" value="AAA_lid_13"/>
    <property type="match status" value="1"/>
</dbReference>
<dbReference type="EMBL" id="JAULSN010000010">
    <property type="protein sequence ID" value="KAK3361879.1"/>
    <property type="molecule type" value="Genomic_DNA"/>
</dbReference>
<feature type="domain" description="AAA+ ATPase" evidence="2">
    <location>
        <begin position="762"/>
        <end position="889"/>
    </location>
</feature>
<dbReference type="Pfam" id="PF00004">
    <property type="entry name" value="AAA"/>
    <property type="match status" value="1"/>
</dbReference>
<evidence type="ECO:0000256" key="1">
    <source>
        <dbReference type="SAM" id="MobiDB-lite"/>
    </source>
</evidence>
<proteinExistence type="predicted"/>
<evidence type="ECO:0000313" key="4">
    <source>
        <dbReference type="Proteomes" id="UP001287356"/>
    </source>
</evidence>
<evidence type="ECO:0000259" key="2">
    <source>
        <dbReference type="SMART" id="SM00382"/>
    </source>
</evidence>
<accession>A0AAE0JU39</accession>
<comment type="caution">
    <text evidence="3">The sequence shown here is derived from an EMBL/GenBank/DDBJ whole genome shotgun (WGS) entry which is preliminary data.</text>
</comment>
<keyword evidence="4" id="KW-1185">Reference proteome</keyword>
<sequence length="1011" mass="114896">MSDEHNRSLQWVPVNVAEHEQWDSESHSASPETGEGPDDDRSPGTISPRDPTEQDLLEYDDLREQQVLKQIGIQQQQQPAPRMLDRQDQLGLLQQHQQLRFHQQQLQQQRVVQHLHTRGAVQPLPQNLHMQGQAGAQHQQQLNQVTGIAELQRQQLQRQQGLGSAAEDNWGYLRHMTISRDQTEASSFEKERLGALLPSHPTNQPAVAGAPVGGAYALQDYQMQLMLLEQQNKKRLMMARREHEASVVMGSFDNPNPAVVARPANNGSTSAPGVPATAAPAAEEFVSEESDLQAQVQAQAPKYLIDRVAQLEEEVRNLRQSAMRSVTWQILYKIEGDEATYLAEPSWSSTARKEPCFKGNSPLADELGYLRQRPDVAFVVYRHFTPAHQQKDIKKALDDGATLPDPVPARETIALLSDEMVAAFNAFTTVQPSFLLDFPMWNSRVPIEYPYLFWYRHRPTANFGALQEPNRTQMQLLTGWIDQNYGWVHSEVDRQLSNGRISSSAMPYFVRPGEVLLERSSKGIQGWIADSWTMKASTKTDVRPSPSASEPAKITETWTVRAWSYKYDGAFFREYSTLDIKLEYEDGQPDIDMATLQVVPLRFAAEDFHARLERRGVMWWACRHTKLVSYDTDGTGNNLSGQGERYMIDFDTYKKLHADTIKYKTMFMNQANRREMAPEVMRCNEPPPVPELLIFPSTLVAYNLREKKWQDLRVDRIQDVAWNKEAFEHLVVDQETKDLIHALVTSKLQTEQSTDLIKGKGNGLIILLHGGPGTGKTFTAESVAEIAEKPLFRVTCGDVGVKPEDVEKYLESVLHLGKIWGCVVLLDEADVFLEQRTLNDLERNALVSVFLRVLEYYEGILILTSNRVGTFDEAFKSRIQLSLHYDTLNKLQRGQIWKNFLGRLKALEREETADGKRKAEPKGQALTGAGKRKFAGQDDDDDDGRPAAIDFDEIECYLPELAEEEMNGRQIRNAITTGRQLAKFKKVKMSYTHLKHVIKVSSRFDKYLNTM</sequence>
<dbReference type="InterPro" id="IPR003959">
    <property type="entry name" value="ATPase_AAA_core"/>
</dbReference>
<dbReference type="InterPro" id="IPR003593">
    <property type="entry name" value="AAA+_ATPase"/>
</dbReference>
<dbReference type="GO" id="GO:0016887">
    <property type="term" value="F:ATP hydrolysis activity"/>
    <property type="evidence" value="ECO:0007669"/>
    <property type="project" value="InterPro"/>
</dbReference>
<evidence type="ECO:0000313" key="3">
    <source>
        <dbReference type="EMBL" id="KAK3361879.1"/>
    </source>
</evidence>
<dbReference type="CDD" id="cd19481">
    <property type="entry name" value="RecA-like_protease"/>
    <property type="match status" value="1"/>
</dbReference>
<dbReference type="AlphaFoldDB" id="A0AAE0JU39"/>
<protein>
    <recommendedName>
        <fullName evidence="2">AAA+ ATPase domain-containing protein</fullName>
    </recommendedName>
</protein>
<dbReference type="Proteomes" id="UP001287356">
    <property type="component" value="Unassembled WGS sequence"/>
</dbReference>
<dbReference type="Pfam" id="PF22942">
    <property type="entry name" value="DUF7025"/>
    <property type="match status" value="1"/>
</dbReference>
<dbReference type="PANTHER" id="PTHR46411">
    <property type="entry name" value="FAMILY ATPASE, PUTATIVE-RELATED"/>
    <property type="match status" value="1"/>
</dbReference>
<organism evidence="3 4">
    <name type="scientific">Lasiosphaeria ovina</name>
    <dbReference type="NCBI Taxonomy" id="92902"/>
    <lineage>
        <taxon>Eukaryota</taxon>
        <taxon>Fungi</taxon>
        <taxon>Dikarya</taxon>
        <taxon>Ascomycota</taxon>
        <taxon>Pezizomycotina</taxon>
        <taxon>Sordariomycetes</taxon>
        <taxon>Sordariomycetidae</taxon>
        <taxon>Sordariales</taxon>
        <taxon>Lasiosphaeriaceae</taxon>
        <taxon>Lasiosphaeria</taxon>
    </lineage>
</organism>
<dbReference type="GO" id="GO:0005524">
    <property type="term" value="F:ATP binding"/>
    <property type="evidence" value="ECO:0007669"/>
    <property type="project" value="InterPro"/>
</dbReference>
<reference evidence="3" key="2">
    <citation type="submission" date="2023-06" db="EMBL/GenBank/DDBJ databases">
        <authorList>
            <consortium name="Lawrence Berkeley National Laboratory"/>
            <person name="Haridas S."/>
            <person name="Hensen N."/>
            <person name="Bonometti L."/>
            <person name="Westerberg I."/>
            <person name="Brannstrom I.O."/>
            <person name="Guillou S."/>
            <person name="Cros-Aarteil S."/>
            <person name="Calhoun S."/>
            <person name="Kuo A."/>
            <person name="Mondo S."/>
            <person name="Pangilinan J."/>
            <person name="Riley R."/>
            <person name="Labutti K."/>
            <person name="Andreopoulos B."/>
            <person name="Lipzen A."/>
            <person name="Chen C."/>
            <person name="Yanf M."/>
            <person name="Daum C."/>
            <person name="Ng V."/>
            <person name="Clum A."/>
            <person name="Steindorff A."/>
            <person name="Ohm R."/>
            <person name="Martin F."/>
            <person name="Silar P."/>
            <person name="Natvig D."/>
            <person name="Lalanne C."/>
            <person name="Gautier V."/>
            <person name="Ament-Velasquez S.L."/>
            <person name="Kruys A."/>
            <person name="Hutchinson M.I."/>
            <person name="Powell A.J."/>
            <person name="Barry K."/>
            <person name="Miller A.N."/>
            <person name="Grigoriev I.V."/>
            <person name="Debuchy R."/>
            <person name="Gladieux P."/>
            <person name="Thoren M.H."/>
            <person name="Johannesson H."/>
        </authorList>
    </citation>
    <scope>NUCLEOTIDE SEQUENCE</scope>
    <source>
        <strain evidence="3">CBS 958.72</strain>
    </source>
</reference>
<dbReference type="InterPro" id="IPR027417">
    <property type="entry name" value="P-loop_NTPase"/>
</dbReference>
<dbReference type="PANTHER" id="PTHR46411:SF2">
    <property type="entry name" value="AAA+ ATPASE DOMAIN-CONTAINING PROTEIN"/>
    <property type="match status" value="1"/>
</dbReference>
<dbReference type="SMART" id="SM00382">
    <property type="entry name" value="AAA"/>
    <property type="match status" value="1"/>
</dbReference>
<name>A0AAE0JU39_9PEZI</name>
<dbReference type="InterPro" id="IPR056599">
    <property type="entry name" value="AAA_lid_fung"/>
</dbReference>
<gene>
    <name evidence="3" type="ORF">B0T24DRAFT_670835</name>
</gene>
<feature type="region of interest" description="Disordered" evidence="1">
    <location>
        <begin position="912"/>
        <end position="945"/>
    </location>
</feature>